<gene>
    <name evidence="2" type="ORF">N1F79_02330</name>
</gene>
<keyword evidence="2" id="KW-0489">Methyltransferase</keyword>
<proteinExistence type="predicted"/>
<dbReference type="InterPro" id="IPR029063">
    <property type="entry name" value="SAM-dependent_MTases_sf"/>
</dbReference>
<dbReference type="Pfam" id="PF05050">
    <property type="entry name" value="Methyltransf_21"/>
    <property type="match status" value="1"/>
</dbReference>
<protein>
    <submittedName>
        <fullName evidence="2">FkbM family methyltransferase</fullName>
    </submittedName>
</protein>
<evidence type="ECO:0000313" key="3">
    <source>
        <dbReference type="Proteomes" id="UP001337305"/>
    </source>
</evidence>
<organism evidence="2 3">
    <name type="scientific">Flavivirga spongiicola</name>
    <dbReference type="NCBI Taxonomy" id="421621"/>
    <lineage>
        <taxon>Bacteria</taxon>
        <taxon>Pseudomonadati</taxon>
        <taxon>Bacteroidota</taxon>
        <taxon>Flavobacteriia</taxon>
        <taxon>Flavobacteriales</taxon>
        <taxon>Flavobacteriaceae</taxon>
        <taxon>Flavivirga</taxon>
    </lineage>
</organism>
<dbReference type="EMBL" id="JAODOP010000001">
    <property type="protein sequence ID" value="MEF3831955.1"/>
    <property type="molecule type" value="Genomic_DNA"/>
</dbReference>
<dbReference type="Proteomes" id="UP001337305">
    <property type="component" value="Unassembled WGS sequence"/>
</dbReference>
<dbReference type="NCBIfam" id="TIGR01444">
    <property type="entry name" value="fkbM_fam"/>
    <property type="match status" value="1"/>
</dbReference>
<evidence type="ECO:0000259" key="1">
    <source>
        <dbReference type="Pfam" id="PF05050"/>
    </source>
</evidence>
<comment type="caution">
    <text evidence="2">The sequence shown here is derived from an EMBL/GenBank/DDBJ whole genome shotgun (WGS) entry which is preliminary data.</text>
</comment>
<dbReference type="Gene3D" id="3.40.50.150">
    <property type="entry name" value="Vaccinia Virus protein VP39"/>
    <property type="match status" value="1"/>
</dbReference>
<dbReference type="GO" id="GO:0008168">
    <property type="term" value="F:methyltransferase activity"/>
    <property type="evidence" value="ECO:0007669"/>
    <property type="project" value="UniProtKB-KW"/>
</dbReference>
<reference evidence="2 3" key="1">
    <citation type="submission" date="2022-09" db="EMBL/GenBank/DDBJ databases">
        <title>Genome sequencing of Flavivirga sp. MEBiC05379.</title>
        <authorList>
            <person name="Oh H.-M."/>
            <person name="Kwon K.K."/>
            <person name="Park M.J."/>
            <person name="Yang S.-H."/>
        </authorList>
    </citation>
    <scope>NUCLEOTIDE SEQUENCE [LARGE SCALE GENOMIC DNA]</scope>
    <source>
        <strain evidence="2 3">MEBiC05379</strain>
    </source>
</reference>
<dbReference type="SUPFAM" id="SSF53335">
    <property type="entry name" value="S-adenosyl-L-methionine-dependent methyltransferases"/>
    <property type="match status" value="1"/>
</dbReference>
<name>A0ABU7XMK4_9FLAO</name>
<keyword evidence="3" id="KW-1185">Reference proteome</keyword>
<dbReference type="InterPro" id="IPR006342">
    <property type="entry name" value="FkbM_mtfrase"/>
</dbReference>
<accession>A0ABU7XMK4</accession>
<dbReference type="RefSeq" id="WP_303308951.1">
    <property type="nucleotide sequence ID" value="NZ_JAODOP010000001.1"/>
</dbReference>
<sequence>MKQFLKKYTPSFIKTVFIKLKRIRHFFKYDLLNFKLFICGVYFTHFVKTYRSNGVNIKIPFDLTDYKFRGRFVLNKYESEESILISKYLNKNSTVLELGSCLGYISCITNNILANKTNHVVLEANPNLINSIEENKSLNNCKFHLENKIISKNKSNIFYIHNRIVGGSIVRSTNSKISIEGVGMDYLEKKYSLVFDTLIMDIEGGELDFFRNHKNEILKFKNVFFEIHPFCDILTVDEAKECENILQNLGFELVDKIGFFLFWKNKNL</sequence>
<keyword evidence="2" id="KW-0808">Transferase</keyword>
<feature type="domain" description="Methyltransferase FkbM" evidence="1">
    <location>
        <begin position="116"/>
        <end position="252"/>
    </location>
</feature>
<evidence type="ECO:0000313" key="2">
    <source>
        <dbReference type="EMBL" id="MEF3831955.1"/>
    </source>
</evidence>
<dbReference type="GO" id="GO:0032259">
    <property type="term" value="P:methylation"/>
    <property type="evidence" value="ECO:0007669"/>
    <property type="project" value="UniProtKB-KW"/>
</dbReference>